<dbReference type="SMART" id="SM00089">
    <property type="entry name" value="PKD"/>
    <property type="match status" value="1"/>
</dbReference>
<dbReference type="InterPro" id="IPR000601">
    <property type="entry name" value="PKD_dom"/>
</dbReference>
<accession>A0A8D5FIH2</accession>
<organism evidence="2 3">
    <name type="scientific">Desulfomarina profundi</name>
    <dbReference type="NCBI Taxonomy" id="2772557"/>
    <lineage>
        <taxon>Bacteria</taxon>
        <taxon>Pseudomonadati</taxon>
        <taxon>Thermodesulfobacteriota</taxon>
        <taxon>Desulfobulbia</taxon>
        <taxon>Desulfobulbales</taxon>
        <taxon>Desulfobulbaceae</taxon>
        <taxon>Desulfomarina</taxon>
    </lineage>
</organism>
<dbReference type="Pfam" id="PF18911">
    <property type="entry name" value="PKD_4"/>
    <property type="match status" value="1"/>
</dbReference>
<proteinExistence type="predicted"/>
<dbReference type="CDD" id="cd00146">
    <property type="entry name" value="PKD"/>
    <property type="match status" value="1"/>
</dbReference>
<sequence length="291" mass="32192">MKKENGIIQLHQFTCFLYFLVFVFFPVSSFSSEFTGTLGSVTITDAQGVNTPPAASFTYTVNENDVFFDAGSSADTDGTILEYRWDFGDNSSGSGVNVTHSYAEPNVYQVTLTLVDNKNGIALLQKEVSTIQSGTAVEQLNEDGDTGNIIQNRTYGQGIIFPTPISVSSITIKSGPSKYGNPPVRIRIGKSLDLSSSYLGESEEVVFDNKNTEYEFTFSPAVTLDANTQYFFAVAVTNDLGSNFIDIKKSNTDAFNPDNAPECKRYQSSKERWNMTDGWTYNDDLYFKVKQ</sequence>
<keyword evidence="3" id="KW-1185">Reference proteome</keyword>
<evidence type="ECO:0000259" key="1">
    <source>
        <dbReference type="SMART" id="SM00089"/>
    </source>
</evidence>
<reference evidence="2" key="1">
    <citation type="submission" date="2020-09" db="EMBL/GenBank/DDBJ databases">
        <title>Desulfogranum mesoprofundum gen. nov., sp. nov., a novel mesophilic, sulfate-reducing chemolithoautotroph isolated from a deep-sea hydrothermal vent chimney in the Suiyo Seamount.</title>
        <authorList>
            <person name="Hashimoto Y."/>
            <person name="Nakagawa S."/>
        </authorList>
    </citation>
    <scope>NUCLEOTIDE SEQUENCE</scope>
    <source>
        <strain evidence="2">KT2</strain>
    </source>
</reference>
<evidence type="ECO:0000313" key="3">
    <source>
        <dbReference type="Proteomes" id="UP000826725"/>
    </source>
</evidence>
<dbReference type="Proteomes" id="UP000826725">
    <property type="component" value="Chromosome"/>
</dbReference>
<protein>
    <recommendedName>
        <fullName evidence="1">PKD/Chitinase domain-containing protein</fullName>
    </recommendedName>
</protein>
<gene>
    <name evidence="2" type="ORF">DGMP_01160</name>
</gene>
<dbReference type="AlphaFoldDB" id="A0A8D5FIH2"/>
<feature type="domain" description="PKD/Chitinase" evidence="1">
    <location>
        <begin position="54"/>
        <end position="133"/>
    </location>
</feature>
<dbReference type="RefSeq" id="WP_228855658.1">
    <property type="nucleotide sequence ID" value="NZ_AP024086.1"/>
</dbReference>
<dbReference type="KEGG" id="dbk:DGMP_01160"/>
<name>A0A8D5FIH2_9BACT</name>
<dbReference type="InterPro" id="IPR022409">
    <property type="entry name" value="PKD/Chitinase_dom"/>
</dbReference>
<evidence type="ECO:0000313" key="2">
    <source>
        <dbReference type="EMBL" id="BCL59423.1"/>
    </source>
</evidence>
<dbReference type="EMBL" id="AP024086">
    <property type="protein sequence ID" value="BCL59423.1"/>
    <property type="molecule type" value="Genomic_DNA"/>
</dbReference>